<dbReference type="OrthoDB" id="8617494at2"/>
<sequence>MDWDIVLEINQPIWETLLRGTAIFWMLFLIFRLILRRDSGSVNISDVLLIVIISEAIQQPMAGDIKSLLEGLLLVGTLVFWNMLVDWICFRYPRIQKYLEPPPLLLIRDGTILREGLRREMITMADLLSKLREQGVDDPSKVKRAYMEPNGNVSVIPMEQ</sequence>
<gene>
    <name evidence="9" type="ORF">FAZ21_10385</name>
</gene>
<organism evidence="9 10">
    <name type="scientific">Chitiniphilus eburneus</name>
    <dbReference type="NCBI Taxonomy" id="2571148"/>
    <lineage>
        <taxon>Bacteria</taxon>
        <taxon>Pseudomonadati</taxon>
        <taxon>Pseudomonadota</taxon>
        <taxon>Betaproteobacteria</taxon>
        <taxon>Neisseriales</taxon>
        <taxon>Chitinibacteraceae</taxon>
        <taxon>Chitiniphilus</taxon>
    </lineage>
</organism>
<evidence type="ECO:0000256" key="1">
    <source>
        <dbReference type="ARBA" id="ARBA00004651"/>
    </source>
</evidence>
<proteinExistence type="inferred from homology"/>
<dbReference type="AlphaFoldDB" id="A0A4U0PYH4"/>
<keyword evidence="4 7" id="KW-0812">Transmembrane</keyword>
<evidence type="ECO:0000256" key="3">
    <source>
        <dbReference type="ARBA" id="ARBA00022475"/>
    </source>
</evidence>
<name>A0A4U0PYH4_9NEIS</name>
<comment type="similarity">
    <text evidence="2">Belongs to the UPF0702 family.</text>
</comment>
<evidence type="ECO:0000256" key="4">
    <source>
        <dbReference type="ARBA" id="ARBA00022692"/>
    </source>
</evidence>
<dbReference type="Gene3D" id="3.30.240.20">
    <property type="entry name" value="bsu07140 like domains"/>
    <property type="match status" value="1"/>
</dbReference>
<keyword evidence="10" id="KW-1185">Reference proteome</keyword>
<keyword evidence="5 7" id="KW-1133">Transmembrane helix</keyword>
<evidence type="ECO:0000259" key="8">
    <source>
        <dbReference type="Pfam" id="PF04239"/>
    </source>
</evidence>
<dbReference type="InterPro" id="IPR023090">
    <property type="entry name" value="UPF0702_alpha/beta_dom_sf"/>
</dbReference>
<dbReference type="Pfam" id="PF04239">
    <property type="entry name" value="DUF421"/>
    <property type="match status" value="1"/>
</dbReference>
<evidence type="ECO:0000256" key="6">
    <source>
        <dbReference type="ARBA" id="ARBA00023136"/>
    </source>
</evidence>
<dbReference type="GO" id="GO:0005886">
    <property type="term" value="C:plasma membrane"/>
    <property type="evidence" value="ECO:0007669"/>
    <property type="project" value="UniProtKB-SubCell"/>
</dbReference>
<feature type="transmembrane region" description="Helical" evidence="7">
    <location>
        <begin position="71"/>
        <end position="90"/>
    </location>
</feature>
<dbReference type="RefSeq" id="WP_136773387.1">
    <property type="nucleotide sequence ID" value="NZ_CP156074.1"/>
</dbReference>
<feature type="domain" description="YetF C-terminal" evidence="8">
    <location>
        <begin position="93"/>
        <end position="159"/>
    </location>
</feature>
<evidence type="ECO:0000313" key="10">
    <source>
        <dbReference type="Proteomes" id="UP000310016"/>
    </source>
</evidence>
<dbReference type="Proteomes" id="UP000310016">
    <property type="component" value="Unassembled WGS sequence"/>
</dbReference>
<accession>A0A4U0PYH4</accession>
<evidence type="ECO:0000256" key="2">
    <source>
        <dbReference type="ARBA" id="ARBA00006448"/>
    </source>
</evidence>
<keyword evidence="3" id="KW-1003">Cell membrane</keyword>
<evidence type="ECO:0000256" key="5">
    <source>
        <dbReference type="ARBA" id="ARBA00022989"/>
    </source>
</evidence>
<protein>
    <submittedName>
        <fullName evidence="9">DUF421 domain-containing protein</fullName>
    </submittedName>
</protein>
<dbReference type="EMBL" id="SUMF01000009">
    <property type="protein sequence ID" value="TJZ73599.1"/>
    <property type="molecule type" value="Genomic_DNA"/>
</dbReference>
<feature type="transmembrane region" description="Helical" evidence="7">
    <location>
        <begin position="16"/>
        <end position="35"/>
    </location>
</feature>
<evidence type="ECO:0000313" key="9">
    <source>
        <dbReference type="EMBL" id="TJZ73599.1"/>
    </source>
</evidence>
<keyword evidence="6 7" id="KW-0472">Membrane</keyword>
<comment type="subcellular location">
    <subcellularLocation>
        <location evidence="1">Cell membrane</location>
        <topology evidence="1">Multi-pass membrane protein</topology>
    </subcellularLocation>
</comment>
<reference evidence="9 10" key="1">
    <citation type="submission" date="2019-04" db="EMBL/GenBank/DDBJ databases">
        <title>Chitiniphilus eburnea sp. nov., a novel chitinolytic bacterium isolated from aquaculture sludge.</title>
        <authorList>
            <person name="Sheng M."/>
        </authorList>
    </citation>
    <scope>NUCLEOTIDE SEQUENCE [LARGE SCALE GENOMIC DNA]</scope>
    <source>
        <strain evidence="9 10">HX-2-15</strain>
    </source>
</reference>
<comment type="caution">
    <text evidence="9">The sequence shown here is derived from an EMBL/GenBank/DDBJ whole genome shotgun (WGS) entry which is preliminary data.</text>
</comment>
<evidence type="ECO:0000256" key="7">
    <source>
        <dbReference type="SAM" id="Phobius"/>
    </source>
</evidence>
<dbReference type="InterPro" id="IPR007353">
    <property type="entry name" value="DUF421"/>
</dbReference>
<dbReference type="PANTHER" id="PTHR34582">
    <property type="entry name" value="UPF0702 TRANSMEMBRANE PROTEIN YCAP"/>
    <property type="match status" value="1"/>
</dbReference>
<dbReference type="PANTHER" id="PTHR34582:SF6">
    <property type="entry name" value="UPF0702 TRANSMEMBRANE PROTEIN YCAP"/>
    <property type="match status" value="1"/>
</dbReference>